<feature type="transmembrane region" description="Helical" evidence="7">
    <location>
        <begin position="6"/>
        <end position="26"/>
    </location>
</feature>
<dbReference type="KEGG" id="abi:Aboo_0242"/>
<keyword evidence="5 7" id="KW-1133">Transmembrane helix</keyword>
<accession>D3TBW9</accession>
<evidence type="ECO:0000256" key="1">
    <source>
        <dbReference type="ARBA" id="ARBA00004651"/>
    </source>
</evidence>
<evidence type="ECO:0000256" key="4">
    <source>
        <dbReference type="ARBA" id="ARBA00022692"/>
    </source>
</evidence>
<evidence type="ECO:0000256" key="5">
    <source>
        <dbReference type="ARBA" id="ARBA00022989"/>
    </source>
</evidence>
<evidence type="ECO:0000313" key="9">
    <source>
        <dbReference type="Proteomes" id="UP000001400"/>
    </source>
</evidence>
<dbReference type="EMBL" id="CP001941">
    <property type="protein sequence ID" value="ADD08054.1"/>
    <property type="molecule type" value="Genomic_DNA"/>
</dbReference>
<dbReference type="InterPro" id="IPR000715">
    <property type="entry name" value="Glycosyl_transferase_4"/>
</dbReference>
<dbReference type="OrthoDB" id="34534at2157"/>
<dbReference type="AlphaFoldDB" id="D3TBW9"/>
<dbReference type="GeneID" id="8827184"/>
<keyword evidence="3 8" id="KW-0808">Transferase</keyword>
<keyword evidence="6 7" id="KW-0472">Membrane</keyword>
<dbReference type="PANTHER" id="PTHR22926:SF3">
    <property type="entry name" value="UNDECAPRENYL-PHOSPHATE ALPHA-N-ACETYLGLUCOSAMINYL 1-PHOSPHATE TRANSFERASE"/>
    <property type="match status" value="1"/>
</dbReference>
<feature type="transmembrane region" description="Helical" evidence="7">
    <location>
        <begin position="193"/>
        <end position="213"/>
    </location>
</feature>
<protein>
    <submittedName>
        <fullName evidence="8">Glycosyl transferase, family 4, conserved region</fullName>
    </submittedName>
</protein>
<reference evidence="8" key="1">
    <citation type="submission" date="2010-02" db="EMBL/GenBank/DDBJ databases">
        <title>Complete sequence of Aciduliprofundum boonei T469.</title>
        <authorList>
            <consortium name="US DOE Joint Genome Institute"/>
            <person name="Lucas S."/>
            <person name="Copeland A."/>
            <person name="Lapidus A."/>
            <person name="Cheng J.-F."/>
            <person name="Bruce D."/>
            <person name="Goodwin L."/>
            <person name="Pitluck S."/>
            <person name="Saunders E."/>
            <person name="Detter J.C."/>
            <person name="Han C."/>
            <person name="Tapia R."/>
            <person name="Land M."/>
            <person name="Hauser L."/>
            <person name="Kyrpides N."/>
            <person name="Mikhailova N."/>
            <person name="Flores G."/>
            <person name="Reysenbach A.-L."/>
            <person name="Woyke T."/>
        </authorList>
    </citation>
    <scope>NUCLEOTIDE SEQUENCE</scope>
    <source>
        <strain evidence="8">T469</strain>
    </source>
</reference>
<evidence type="ECO:0000256" key="6">
    <source>
        <dbReference type="ARBA" id="ARBA00023136"/>
    </source>
</evidence>
<feature type="transmembrane region" description="Helical" evidence="7">
    <location>
        <begin position="81"/>
        <end position="102"/>
    </location>
</feature>
<dbReference type="GO" id="GO:0044038">
    <property type="term" value="P:cell wall macromolecule biosynthetic process"/>
    <property type="evidence" value="ECO:0007669"/>
    <property type="project" value="TreeGrafter"/>
</dbReference>
<name>D3TBW9_ACIB4</name>
<proteinExistence type="predicted"/>
<dbReference type="GO" id="GO:0005886">
    <property type="term" value="C:plasma membrane"/>
    <property type="evidence" value="ECO:0007669"/>
    <property type="project" value="UniProtKB-SubCell"/>
</dbReference>
<dbReference type="Proteomes" id="UP000001400">
    <property type="component" value="Chromosome"/>
</dbReference>
<keyword evidence="9" id="KW-1185">Reference proteome</keyword>
<sequence length="338" mass="37689">MLELVILGLALLLTLLFTYLFTQLWIRTAKKFRLMGKDMNKYDHPEIAEAGGIGVIIGITIGIFIYLFLKALFGSDTHLAEIYATLSAVILAGLIGFSDDILGWKEGIPQRYKPILTTILALPFMTLTLIHPYYNSFESWRVPLWMYSLLFVPIAIIGTSNAINMVAGYNGLEAGLSSIILLTMAIKAYSMSELWISYMALLAVAALIGFLAFNWYPAKVFPGDSLTYPIGTYIGALAILGNMELFGALLFPLYYTKLILYIKAKKIDKVGDIEEFGVPDKNNHLKMPNKKIYGVTHLAILIQKKIRGFATERGVVITLLSIQTLISLIVLCIFYFIS</sequence>
<organism evidence="8 9">
    <name type="scientific">Aciduliprofundum boonei (strain DSM 19572 / T469)</name>
    <dbReference type="NCBI Taxonomy" id="439481"/>
    <lineage>
        <taxon>Archaea</taxon>
        <taxon>Methanobacteriati</taxon>
        <taxon>Thermoplasmatota</taxon>
        <taxon>DHVE2 group</taxon>
        <taxon>Candidatus Aciduliprofundum</taxon>
    </lineage>
</organism>
<keyword evidence="4 7" id="KW-0812">Transmembrane</keyword>
<dbReference type="HOGENOM" id="CLU_023982_4_0_2"/>
<evidence type="ECO:0000256" key="2">
    <source>
        <dbReference type="ARBA" id="ARBA00022475"/>
    </source>
</evidence>
<keyword evidence="2" id="KW-1003">Cell membrane</keyword>
<evidence type="ECO:0000256" key="7">
    <source>
        <dbReference type="SAM" id="Phobius"/>
    </source>
</evidence>
<dbReference type="GO" id="GO:0071555">
    <property type="term" value="P:cell wall organization"/>
    <property type="evidence" value="ECO:0007669"/>
    <property type="project" value="TreeGrafter"/>
</dbReference>
<feature type="transmembrane region" description="Helical" evidence="7">
    <location>
        <begin position="233"/>
        <end position="255"/>
    </location>
</feature>
<evidence type="ECO:0000256" key="3">
    <source>
        <dbReference type="ARBA" id="ARBA00022679"/>
    </source>
</evidence>
<feature type="transmembrane region" description="Helical" evidence="7">
    <location>
        <begin position="146"/>
        <end position="172"/>
    </location>
</feature>
<feature type="transmembrane region" description="Helical" evidence="7">
    <location>
        <begin position="47"/>
        <end position="69"/>
    </location>
</feature>
<dbReference type="CDD" id="cd06856">
    <property type="entry name" value="GT_GPT_archaea"/>
    <property type="match status" value="1"/>
</dbReference>
<feature type="transmembrane region" description="Helical" evidence="7">
    <location>
        <begin position="314"/>
        <end position="337"/>
    </location>
</feature>
<dbReference type="Pfam" id="PF00953">
    <property type="entry name" value="Glycos_transf_4"/>
    <property type="match status" value="1"/>
</dbReference>
<gene>
    <name evidence="8" type="ordered locus">Aboo_0242</name>
</gene>
<dbReference type="GO" id="GO:0016780">
    <property type="term" value="F:phosphotransferase activity, for other substituted phosphate groups"/>
    <property type="evidence" value="ECO:0007669"/>
    <property type="project" value="InterPro"/>
</dbReference>
<dbReference type="RefSeq" id="WP_012997083.1">
    <property type="nucleotide sequence ID" value="NC_013926.1"/>
</dbReference>
<dbReference type="PANTHER" id="PTHR22926">
    <property type="entry name" value="PHOSPHO-N-ACETYLMURAMOYL-PENTAPEPTIDE-TRANSFERASE"/>
    <property type="match status" value="1"/>
</dbReference>
<feature type="transmembrane region" description="Helical" evidence="7">
    <location>
        <begin position="114"/>
        <end position="134"/>
    </location>
</feature>
<evidence type="ECO:0000313" key="8">
    <source>
        <dbReference type="EMBL" id="ADD08054.1"/>
    </source>
</evidence>
<comment type="subcellular location">
    <subcellularLocation>
        <location evidence="1">Cell membrane</location>
        <topology evidence="1">Multi-pass membrane protein</topology>
    </subcellularLocation>
</comment>